<organism evidence="2">
    <name type="scientific">Oryza sativa subsp. japonica</name>
    <name type="common">Rice</name>
    <dbReference type="NCBI Taxonomy" id="39947"/>
    <lineage>
        <taxon>Eukaryota</taxon>
        <taxon>Viridiplantae</taxon>
        <taxon>Streptophyta</taxon>
        <taxon>Embryophyta</taxon>
        <taxon>Tracheophyta</taxon>
        <taxon>Spermatophyta</taxon>
        <taxon>Magnoliopsida</taxon>
        <taxon>Liliopsida</taxon>
        <taxon>Poales</taxon>
        <taxon>Poaceae</taxon>
        <taxon>BOP clade</taxon>
        <taxon>Oryzoideae</taxon>
        <taxon>Oryzeae</taxon>
        <taxon>Oryzinae</taxon>
        <taxon>Oryza</taxon>
        <taxon>Oryza sativa</taxon>
    </lineage>
</organism>
<feature type="region of interest" description="Disordered" evidence="1">
    <location>
        <begin position="1"/>
        <end position="149"/>
    </location>
</feature>
<feature type="compositionally biased region" description="Basic and acidic residues" evidence="1">
    <location>
        <begin position="123"/>
        <end position="144"/>
    </location>
</feature>
<evidence type="ECO:0000256" key="1">
    <source>
        <dbReference type="SAM" id="MobiDB-lite"/>
    </source>
</evidence>
<name>B9G0K6_ORYSJ</name>
<dbReference type="AlphaFoldDB" id="B9G0K6"/>
<reference evidence="2" key="1">
    <citation type="journal article" date="2005" name="PLoS Biol.">
        <title>The genomes of Oryza sativa: a history of duplications.</title>
        <authorList>
            <person name="Yu J."/>
            <person name="Wang J."/>
            <person name="Lin W."/>
            <person name="Li S."/>
            <person name="Li H."/>
            <person name="Zhou J."/>
            <person name="Ni P."/>
            <person name="Dong W."/>
            <person name="Hu S."/>
            <person name="Zeng C."/>
            <person name="Zhang J."/>
            <person name="Zhang Y."/>
            <person name="Li R."/>
            <person name="Xu Z."/>
            <person name="Li S."/>
            <person name="Li X."/>
            <person name="Zheng H."/>
            <person name="Cong L."/>
            <person name="Lin L."/>
            <person name="Yin J."/>
            <person name="Geng J."/>
            <person name="Li G."/>
            <person name="Shi J."/>
            <person name="Liu J."/>
            <person name="Lv H."/>
            <person name="Li J."/>
            <person name="Wang J."/>
            <person name="Deng Y."/>
            <person name="Ran L."/>
            <person name="Shi X."/>
            <person name="Wang X."/>
            <person name="Wu Q."/>
            <person name="Li C."/>
            <person name="Ren X."/>
            <person name="Wang J."/>
            <person name="Wang X."/>
            <person name="Li D."/>
            <person name="Liu D."/>
            <person name="Zhang X."/>
            <person name="Ji Z."/>
            <person name="Zhao W."/>
            <person name="Sun Y."/>
            <person name="Zhang Z."/>
            <person name="Bao J."/>
            <person name="Han Y."/>
            <person name="Dong L."/>
            <person name="Ji J."/>
            <person name="Chen P."/>
            <person name="Wu S."/>
            <person name="Liu J."/>
            <person name="Xiao Y."/>
            <person name="Bu D."/>
            <person name="Tan J."/>
            <person name="Yang L."/>
            <person name="Ye C."/>
            <person name="Zhang J."/>
            <person name="Xu J."/>
            <person name="Zhou Y."/>
            <person name="Yu Y."/>
            <person name="Zhang B."/>
            <person name="Zhuang S."/>
            <person name="Wei H."/>
            <person name="Liu B."/>
            <person name="Lei M."/>
            <person name="Yu H."/>
            <person name="Li Y."/>
            <person name="Xu H."/>
            <person name="Wei S."/>
            <person name="He X."/>
            <person name="Fang L."/>
            <person name="Zhang Z."/>
            <person name="Zhang Y."/>
            <person name="Huang X."/>
            <person name="Su Z."/>
            <person name="Tong W."/>
            <person name="Li J."/>
            <person name="Tong Z."/>
            <person name="Li S."/>
            <person name="Ye J."/>
            <person name="Wang L."/>
            <person name="Fang L."/>
            <person name="Lei T."/>
            <person name="Chen C."/>
            <person name="Chen H."/>
            <person name="Xu Z."/>
            <person name="Li H."/>
            <person name="Huang H."/>
            <person name="Zhang F."/>
            <person name="Xu H."/>
            <person name="Li N."/>
            <person name="Zhao C."/>
            <person name="Li S."/>
            <person name="Dong L."/>
            <person name="Huang Y."/>
            <person name="Li L."/>
            <person name="Xi Y."/>
            <person name="Qi Q."/>
            <person name="Li W."/>
            <person name="Zhang B."/>
            <person name="Hu W."/>
            <person name="Zhang Y."/>
            <person name="Tian X."/>
            <person name="Jiao Y."/>
            <person name="Liang X."/>
            <person name="Jin J."/>
            <person name="Gao L."/>
            <person name="Zheng W."/>
            <person name="Hao B."/>
            <person name="Liu S."/>
            <person name="Wang W."/>
            <person name="Yuan L."/>
            <person name="Cao M."/>
            <person name="McDermott J."/>
            <person name="Samudrala R."/>
            <person name="Wang J."/>
            <person name="Wong G.K."/>
            <person name="Yang H."/>
        </authorList>
    </citation>
    <scope>NUCLEOTIDE SEQUENCE [LARGE SCALE GENOMIC DNA]</scope>
</reference>
<proteinExistence type="predicted"/>
<dbReference type="EMBL" id="CM000145">
    <property type="protein sequence ID" value="EEE68573.1"/>
    <property type="molecule type" value="Genomic_DNA"/>
</dbReference>
<evidence type="ECO:0000313" key="2">
    <source>
        <dbReference type="EMBL" id="EEE68573.1"/>
    </source>
</evidence>
<feature type="compositionally biased region" description="Low complexity" evidence="1">
    <location>
        <begin position="53"/>
        <end position="92"/>
    </location>
</feature>
<reference evidence="2" key="2">
    <citation type="submission" date="2008-12" db="EMBL/GenBank/DDBJ databases">
        <title>Improved gene annotation of the rice (Oryza sativa) genomes.</title>
        <authorList>
            <person name="Wang J."/>
            <person name="Li R."/>
            <person name="Fan W."/>
            <person name="Huang Q."/>
            <person name="Zhang J."/>
            <person name="Zhou Y."/>
            <person name="Hu Y."/>
            <person name="Zi S."/>
            <person name="Li J."/>
            <person name="Ni P."/>
            <person name="Zheng H."/>
            <person name="Zhang Y."/>
            <person name="Zhao M."/>
            <person name="Hao Q."/>
            <person name="McDermott J."/>
            <person name="Samudrala R."/>
            <person name="Kristiansen K."/>
            <person name="Wong G.K.-S."/>
        </authorList>
    </citation>
    <scope>NUCLEOTIDE SEQUENCE</scope>
</reference>
<accession>B9G0K6</accession>
<sequence length="166" mass="17624">MAARSHPSKPAAAAPEGGDARSAAAEPPSPPLPLDLAEGRAPPLPPSGRHRLLSLSRASRSGGRKALPPSAASSYPPAIYSRCTSTPSAATTPPFPRLPSRPCRIWRDGAAAPARPAPAPLLHTEKGRKGERSPEKWRKEREDSLISSECGPHREKTYLLRLGLGR</sequence>
<gene>
    <name evidence="2" type="ORF">OsJ_27067</name>
</gene>
<protein>
    <submittedName>
        <fullName evidence="2">Uncharacterized protein</fullName>
    </submittedName>
</protein>
<dbReference type="Proteomes" id="UP000007752">
    <property type="component" value="Chromosome 8"/>
</dbReference>